<proteinExistence type="predicted"/>
<dbReference type="Pfam" id="PF14657">
    <property type="entry name" value="Arm-DNA-bind_4"/>
    <property type="match status" value="1"/>
</dbReference>
<dbReference type="AlphaFoldDB" id="A0AAW4DNH7"/>
<dbReference type="Proteomes" id="UP001230300">
    <property type="component" value="Unassembled WGS sequence"/>
</dbReference>
<sequence>MAYIQKRGNSWQAQISWYDLQNKRRYKTKSGFLTKTAAKKWANEMEVAKQDS</sequence>
<reference evidence="3" key="2">
    <citation type="submission" date="2023-05" db="EMBL/GenBank/DDBJ databases">
        <title>Cataloging the Phylogenetic Diversity of Human Bladder Bacteria.</title>
        <authorList>
            <person name="Du J."/>
        </authorList>
    </citation>
    <scope>NUCLEOTIDE SEQUENCE</scope>
    <source>
        <strain evidence="3">UMB9226</strain>
    </source>
</reference>
<evidence type="ECO:0000259" key="1">
    <source>
        <dbReference type="Pfam" id="PF14657"/>
    </source>
</evidence>
<accession>A0AAW4DNH7</accession>
<dbReference type="EMBL" id="JACCPP010000006">
    <property type="protein sequence ID" value="MBI1707323.1"/>
    <property type="molecule type" value="Genomic_DNA"/>
</dbReference>
<dbReference type="Proteomes" id="UP001194414">
    <property type="component" value="Unassembled WGS sequence"/>
</dbReference>
<evidence type="ECO:0000313" key="4">
    <source>
        <dbReference type="Proteomes" id="UP001194414"/>
    </source>
</evidence>
<feature type="domain" description="AP2-like integrase N-terminal" evidence="1">
    <location>
        <begin position="10"/>
        <end position="48"/>
    </location>
</feature>
<dbReference type="EMBL" id="JASOGN010000033">
    <property type="protein sequence ID" value="MDK6503153.1"/>
    <property type="molecule type" value="Genomic_DNA"/>
</dbReference>
<keyword evidence="3" id="KW-0238">DNA-binding</keyword>
<protein>
    <submittedName>
        <fullName evidence="3">Arm DNA-binding domain-containing protein</fullName>
    </submittedName>
    <submittedName>
        <fullName evidence="2">Integrase</fullName>
    </submittedName>
</protein>
<evidence type="ECO:0000313" key="2">
    <source>
        <dbReference type="EMBL" id="MBI1707323.1"/>
    </source>
</evidence>
<reference evidence="2" key="1">
    <citation type="submission" date="2020-07" db="EMBL/GenBank/DDBJ databases">
        <title>Comparative genomics analyses of Lactobacillus crispatus isolated from different ecological niches.</title>
        <authorList>
            <person name="Mancino W."/>
            <person name="Mancabelli L."/>
            <person name="Lugli G.A."/>
            <person name="Milani C."/>
            <person name="Viappiani A."/>
            <person name="Anzalone R."/>
            <person name="Longhi G."/>
            <person name="Ventura M."/>
            <person name="Turroni F."/>
        </authorList>
    </citation>
    <scope>NUCLEOTIDE SEQUENCE</scope>
    <source>
        <strain evidence="2">LB65</strain>
    </source>
</reference>
<dbReference type="InterPro" id="IPR028259">
    <property type="entry name" value="AP2-like_int_N"/>
</dbReference>
<organism evidence="2 4">
    <name type="scientific">Lactobacillus crispatus</name>
    <dbReference type="NCBI Taxonomy" id="47770"/>
    <lineage>
        <taxon>Bacteria</taxon>
        <taxon>Bacillati</taxon>
        <taxon>Bacillota</taxon>
        <taxon>Bacilli</taxon>
        <taxon>Lactobacillales</taxon>
        <taxon>Lactobacillaceae</taxon>
        <taxon>Lactobacillus</taxon>
    </lineage>
</organism>
<dbReference type="GO" id="GO:0003677">
    <property type="term" value="F:DNA binding"/>
    <property type="evidence" value="ECO:0007669"/>
    <property type="project" value="UniProtKB-KW"/>
</dbReference>
<name>A0AAW4DNH7_9LACO</name>
<comment type="caution">
    <text evidence="2">The sequence shown here is derived from an EMBL/GenBank/DDBJ whole genome shotgun (WGS) entry which is preliminary data.</text>
</comment>
<gene>
    <name evidence="2" type="ORF">HYQ56_0302</name>
    <name evidence="3" type="ORF">QP235_08160</name>
</gene>
<evidence type="ECO:0000313" key="3">
    <source>
        <dbReference type="EMBL" id="MDK6503153.1"/>
    </source>
</evidence>